<dbReference type="SUPFAM" id="SSF48613">
    <property type="entry name" value="Heme oxygenase-like"/>
    <property type="match status" value="1"/>
</dbReference>
<evidence type="ECO:0000313" key="2">
    <source>
        <dbReference type="Proteomes" id="UP001447008"/>
    </source>
</evidence>
<dbReference type="InterPro" id="IPR016084">
    <property type="entry name" value="Haem_Oase-like_multi-hlx"/>
</dbReference>
<keyword evidence="2" id="KW-1185">Reference proteome</keyword>
<name>A0ABU9MU16_9GAMM</name>
<comment type="caution">
    <text evidence="1">The sequence shown here is derived from an EMBL/GenBank/DDBJ whole genome shotgun (WGS) entry which is preliminary data.</text>
</comment>
<dbReference type="Proteomes" id="UP001447008">
    <property type="component" value="Unassembled WGS sequence"/>
</dbReference>
<dbReference type="RefSeq" id="WP_342676889.1">
    <property type="nucleotide sequence ID" value="NZ_JBCGCU010000004.1"/>
</dbReference>
<evidence type="ECO:0000313" key="1">
    <source>
        <dbReference type="EMBL" id="MEM0514794.1"/>
    </source>
</evidence>
<organism evidence="1 2">
    <name type="scientific">Pseudoalteromonas qingdaonensis</name>
    <dbReference type="NCBI Taxonomy" id="3131913"/>
    <lineage>
        <taxon>Bacteria</taxon>
        <taxon>Pseudomonadati</taxon>
        <taxon>Pseudomonadota</taxon>
        <taxon>Gammaproteobacteria</taxon>
        <taxon>Alteromonadales</taxon>
        <taxon>Pseudoalteromonadaceae</taxon>
        <taxon>Pseudoalteromonas</taxon>
    </lineage>
</organism>
<reference evidence="1 2" key="1">
    <citation type="submission" date="2024-03" db="EMBL/GenBank/DDBJ databases">
        <title>Pseudoalteromonas qingdaonensis sp. nov., isolated from the intestines of marine benthic organisms.</title>
        <authorList>
            <person name="Lin X."/>
            <person name="Fang S."/>
            <person name="Hu X."/>
        </authorList>
    </citation>
    <scope>NUCLEOTIDE SEQUENCE [LARGE SCALE GENOMIC DNA]</scope>
    <source>
        <strain evidence="1 2">YIC-827</strain>
    </source>
</reference>
<dbReference type="Gene3D" id="1.20.910.10">
    <property type="entry name" value="Heme oxygenase-like"/>
    <property type="match status" value="1"/>
</dbReference>
<dbReference type="Pfam" id="PF14518">
    <property type="entry name" value="Haem_oxygenas_2"/>
    <property type="match status" value="1"/>
</dbReference>
<accession>A0ABU9MU16</accession>
<protein>
    <submittedName>
        <fullName evidence="1">Iron-containing redox enzyme family protein</fullName>
    </submittedName>
</protein>
<gene>
    <name evidence="1" type="ORF">WCN91_05045</name>
</gene>
<sequence length="229" mass="25959">MLFFQKLVEQTEQERQYLLSAEVIQQALAGQVSVDLYVAFLQQAFHHVEHTIPLLMACGARISSEQEWLRDAIAEYIEEELGHQEWVLNDIQACGFDKEQARHSEPNFATEIMVSYAYDSIARISPLSFFGMVHVLEGTSIALADNAADTIRTKLGLPKKAFSYLTSHGALDIEHVKFFQGLMDRITDEQDQQMIVNAAKRFYRLYGDMFRTLDANHGLAPLSAEVEAL</sequence>
<proteinExistence type="predicted"/>
<dbReference type="EMBL" id="JBCGCU010000004">
    <property type="protein sequence ID" value="MEM0514794.1"/>
    <property type="molecule type" value="Genomic_DNA"/>
</dbReference>